<protein>
    <submittedName>
        <fullName evidence="2">Uncharacterized protein</fullName>
    </submittedName>
</protein>
<dbReference type="AlphaFoldDB" id="A0A2K9IX89"/>
<dbReference type="STRING" id="302167.GCA_900166595_04150"/>
<feature type="signal peptide" evidence="1">
    <location>
        <begin position="1"/>
        <end position="26"/>
    </location>
</feature>
<dbReference type="KEGG" id="vpn:A21D_01253"/>
<evidence type="ECO:0000256" key="1">
    <source>
        <dbReference type="SAM" id="SignalP"/>
    </source>
</evidence>
<feature type="chain" id="PRO_5014959916" evidence="1">
    <location>
        <begin position="27"/>
        <end position="200"/>
    </location>
</feature>
<dbReference type="EMBL" id="CP018622">
    <property type="protein sequence ID" value="AUJ24352.1"/>
    <property type="molecule type" value="Genomic_DNA"/>
</dbReference>
<keyword evidence="1" id="KW-0732">Signal</keyword>
<reference evidence="3" key="1">
    <citation type="submission" date="2016-11" db="EMBL/GenBank/DDBJ databases">
        <title>Complete genome sequence of Virgibacillus pantothenticus 21D, a halophilic bacterium isolated from the deep hypersaline anoxic basin Discovery in the Mediterranean Sea.</title>
        <authorList>
            <person name="Zeaiter Z."/>
            <person name="Booth J.M."/>
            <person name="Prosdocimi E.M."/>
            <person name="Mapelli F."/>
            <person name="Fusi M."/>
            <person name="Daffonchio D."/>
            <person name="Borin S."/>
            <person name="Crotti E."/>
        </authorList>
    </citation>
    <scope>NUCLEOTIDE SEQUENCE [LARGE SCALE GENOMIC DNA]</scope>
    <source>
        <strain evidence="3">21D</strain>
    </source>
</reference>
<dbReference type="RefSeq" id="WP_101933027.1">
    <property type="nucleotide sequence ID" value="NZ_CP018622.1"/>
</dbReference>
<gene>
    <name evidence="2" type="ORF">A21D_01253</name>
</gene>
<evidence type="ECO:0000313" key="2">
    <source>
        <dbReference type="EMBL" id="AUJ24352.1"/>
    </source>
</evidence>
<proteinExistence type="predicted"/>
<dbReference type="Proteomes" id="UP000234237">
    <property type="component" value="Chromosome"/>
</dbReference>
<evidence type="ECO:0000313" key="3">
    <source>
        <dbReference type="Proteomes" id="UP000234237"/>
    </source>
</evidence>
<sequence length="200" mass="21484">MLKKFFSVLCVVAVVLGLSFPISSHASEVNYGENEKPIDWKYGTDVTVDKNQVQMAEKLSTYFEENTDGTVDFNADKETLMDIGISENDAELMASINSDDLSFNEEKQEQQIQGFVGLHLKLGPKVRAMNAIVAGAFAAGYVGWHVKKIAAAGPWGAGAAAAITASTAGVVGWAVKNKLKKVNVGVNIARVSLSYTVRIP</sequence>
<accession>A0A2K9IX89</accession>
<organism evidence="2 3">
    <name type="scientific">Virgibacillus dokdonensis</name>
    <dbReference type="NCBI Taxonomy" id="302167"/>
    <lineage>
        <taxon>Bacteria</taxon>
        <taxon>Bacillati</taxon>
        <taxon>Bacillota</taxon>
        <taxon>Bacilli</taxon>
        <taxon>Bacillales</taxon>
        <taxon>Bacillaceae</taxon>
        <taxon>Virgibacillus</taxon>
    </lineage>
</organism>
<name>A0A2K9IX89_9BACI</name>